<feature type="domain" description="Protein kinase" evidence="3">
    <location>
        <begin position="30"/>
        <end position="317"/>
    </location>
</feature>
<dbReference type="InterPro" id="IPR008271">
    <property type="entry name" value="Ser/Thr_kinase_AS"/>
</dbReference>
<evidence type="ECO:0000313" key="5">
    <source>
        <dbReference type="WBParaSite" id="ALUE_0001179601-mRNA-1"/>
    </source>
</evidence>
<feature type="region of interest" description="Disordered" evidence="2">
    <location>
        <begin position="363"/>
        <end position="459"/>
    </location>
</feature>
<feature type="compositionally biased region" description="Basic residues" evidence="2">
    <location>
        <begin position="365"/>
        <end position="379"/>
    </location>
</feature>
<dbReference type="PROSITE" id="PS00108">
    <property type="entry name" value="PROTEIN_KINASE_ST"/>
    <property type="match status" value="1"/>
</dbReference>
<feature type="region of interest" description="Disordered" evidence="2">
    <location>
        <begin position="490"/>
        <end position="509"/>
    </location>
</feature>
<evidence type="ECO:0000256" key="2">
    <source>
        <dbReference type="SAM" id="MobiDB-lite"/>
    </source>
</evidence>
<dbReference type="SMART" id="SM00220">
    <property type="entry name" value="S_TKc"/>
    <property type="match status" value="1"/>
</dbReference>
<dbReference type="WBParaSite" id="ALUE_0001179601-mRNA-1">
    <property type="protein sequence ID" value="ALUE_0001179601-mRNA-1"/>
    <property type="gene ID" value="ALUE_0001179601"/>
</dbReference>
<dbReference type="Proteomes" id="UP000036681">
    <property type="component" value="Unplaced"/>
</dbReference>
<dbReference type="GO" id="GO:0006950">
    <property type="term" value="P:response to stress"/>
    <property type="evidence" value="ECO:0007669"/>
    <property type="project" value="UniProtKB-ARBA"/>
</dbReference>
<evidence type="ECO:0000256" key="1">
    <source>
        <dbReference type="ARBA" id="ARBA00012513"/>
    </source>
</evidence>
<dbReference type="PANTHER" id="PTHR11909">
    <property type="entry name" value="CASEIN KINASE-RELATED"/>
    <property type="match status" value="1"/>
</dbReference>
<feature type="compositionally biased region" description="Basic and acidic residues" evidence="2">
    <location>
        <begin position="450"/>
        <end position="459"/>
    </location>
</feature>
<dbReference type="Pfam" id="PF07714">
    <property type="entry name" value="PK_Tyr_Ser-Thr"/>
    <property type="match status" value="1"/>
</dbReference>
<keyword evidence="4" id="KW-1185">Reference proteome</keyword>
<dbReference type="InterPro" id="IPR000719">
    <property type="entry name" value="Prot_kinase_dom"/>
</dbReference>
<protein>
    <recommendedName>
        <fullName evidence="1">non-specific serine/threonine protein kinase</fullName>
        <ecNumber evidence="1">2.7.11.1</ecNumber>
    </recommendedName>
</protein>
<dbReference type="InterPro" id="IPR011009">
    <property type="entry name" value="Kinase-like_dom_sf"/>
</dbReference>
<sequence length="561" mass="62642">MVRRAKSRNHQLAILLPEKTIVSDSRKQNFVIEKEFARGGFGRIYAGHQENSSKFGKAGCLAIKVEPFDNGPLFTEIAVFQRILRPDSLQEWIKKNNVKHLGLPPHLGSGIFTHKGEKLRFLVMPRYGRSLENYRVEVGGSLSTFDAFTVARQCSDCLWYMQEQDYVHADLKADNILLSSAHSVSQCYLVDFGLARIAAGNVEKADKKRAHNGTAIFTSLDAHRGFQPSWRGDLEILTYNIFFWITGSLPWQKLESQIEKVFAAKEQFSKNYERELTSFHQDMCGEYLVKLFRMAYETSYLKKINYEEVNKILDDALKSCSSLMPSVSKRKSIISSPKKSVKNHIEVSTSKATENTVPVVQPSRRIQKAPVVRRARKAGVRGTPKLVKSPRIPSGSATPSSAVSKSLASGTSIRKSPRIAREKIAATTPATSKRKCLEDEGTQSVSTKRWSPENHKGDQEVKLEDSFKCEGSVSTSQVRQPRVALNKTTKSLRKPAAPKSPLHVIPSGRSPEVASQSAIAALIPGVRNMKTIRRSLGAALLRKYIGMANKPRVDHLQQPSH</sequence>
<dbReference type="GO" id="GO:0004674">
    <property type="term" value="F:protein serine/threonine kinase activity"/>
    <property type="evidence" value="ECO:0007669"/>
    <property type="project" value="UniProtKB-EC"/>
</dbReference>
<feature type="compositionally biased region" description="Polar residues" evidence="2">
    <location>
        <begin position="395"/>
        <end position="414"/>
    </location>
</feature>
<accession>A0A0M3I4P7</accession>
<evidence type="ECO:0000259" key="3">
    <source>
        <dbReference type="PROSITE" id="PS50011"/>
    </source>
</evidence>
<organism evidence="4 5">
    <name type="scientific">Ascaris lumbricoides</name>
    <name type="common">Giant roundworm</name>
    <dbReference type="NCBI Taxonomy" id="6252"/>
    <lineage>
        <taxon>Eukaryota</taxon>
        <taxon>Metazoa</taxon>
        <taxon>Ecdysozoa</taxon>
        <taxon>Nematoda</taxon>
        <taxon>Chromadorea</taxon>
        <taxon>Rhabditida</taxon>
        <taxon>Spirurina</taxon>
        <taxon>Ascaridomorpha</taxon>
        <taxon>Ascaridoidea</taxon>
        <taxon>Ascarididae</taxon>
        <taxon>Ascaris</taxon>
    </lineage>
</organism>
<dbReference type="AlphaFoldDB" id="A0A0M3I4P7"/>
<proteinExistence type="predicted"/>
<dbReference type="InterPro" id="IPR001245">
    <property type="entry name" value="Ser-Thr/Tyr_kinase_cat_dom"/>
</dbReference>
<dbReference type="PROSITE" id="PS50011">
    <property type="entry name" value="PROTEIN_KINASE_DOM"/>
    <property type="match status" value="1"/>
</dbReference>
<dbReference type="GO" id="GO:0005524">
    <property type="term" value="F:ATP binding"/>
    <property type="evidence" value="ECO:0007669"/>
    <property type="project" value="InterPro"/>
</dbReference>
<dbReference type="EC" id="2.7.11.1" evidence="1"/>
<dbReference type="Gene3D" id="1.10.510.10">
    <property type="entry name" value="Transferase(Phosphotransferase) domain 1"/>
    <property type="match status" value="1"/>
</dbReference>
<dbReference type="InterPro" id="IPR050235">
    <property type="entry name" value="CK1_Ser-Thr_kinase"/>
</dbReference>
<evidence type="ECO:0000313" key="4">
    <source>
        <dbReference type="Proteomes" id="UP000036681"/>
    </source>
</evidence>
<name>A0A0M3I4P7_ASCLU</name>
<reference evidence="5" key="1">
    <citation type="submission" date="2017-02" db="UniProtKB">
        <authorList>
            <consortium name="WormBaseParasite"/>
        </authorList>
    </citation>
    <scope>IDENTIFICATION</scope>
</reference>
<dbReference type="SUPFAM" id="SSF56112">
    <property type="entry name" value="Protein kinase-like (PK-like)"/>
    <property type="match status" value="1"/>
</dbReference>